<dbReference type="SUPFAM" id="SSF46689">
    <property type="entry name" value="Homeodomain-like"/>
    <property type="match status" value="1"/>
</dbReference>
<dbReference type="PANTHER" id="PTHR30055:SF234">
    <property type="entry name" value="HTH-TYPE TRANSCRIPTIONAL REGULATOR BETI"/>
    <property type="match status" value="1"/>
</dbReference>
<organism evidence="7 8">
    <name type="scientific">Amycolatopsis alkalitolerans</name>
    <dbReference type="NCBI Taxonomy" id="2547244"/>
    <lineage>
        <taxon>Bacteria</taxon>
        <taxon>Bacillati</taxon>
        <taxon>Actinomycetota</taxon>
        <taxon>Actinomycetes</taxon>
        <taxon>Pseudonocardiales</taxon>
        <taxon>Pseudonocardiaceae</taxon>
        <taxon>Amycolatopsis</taxon>
    </lineage>
</organism>
<evidence type="ECO:0000313" key="7">
    <source>
        <dbReference type="EMBL" id="TNC22601.1"/>
    </source>
</evidence>
<dbReference type="InterPro" id="IPR050109">
    <property type="entry name" value="HTH-type_TetR-like_transc_reg"/>
</dbReference>
<dbReference type="Pfam" id="PF13977">
    <property type="entry name" value="TetR_C_6"/>
    <property type="match status" value="1"/>
</dbReference>
<dbReference type="EMBL" id="VDFW01000025">
    <property type="protein sequence ID" value="TNC22601.1"/>
    <property type="molecule type" value="Genomic_DNA"/>
</dbReference>
<name>A0A5C4LTW4_9PSEU</name>
<dbReference type="InterPro" id="IPR039538">
    <property type="entry name" value="BetI_C"/>
</dbReference>
<evidence type="ECO:0000256" key="1">
    <source>
        <dbReference type="ARBA" id="ARBA00022491"/>
    </source>
</evidence>
<sequence>MARTADRTEQAERISRAVWRIMAEAGPQGLTLRAVATAAGCTTGLVLHRFPDKRALLLHARDLLHERTGRRMDEREAEGGPPVEVLRAILRYAASIDHGKRQEARVWLGYLTASLTDPDLAARHVTANRAFLARVGRLLASARPGWDERARTEVATALVALVEGVNTLAAADGHAYSPDRQEALLDRALDAFGLGYAATGTGRRSGTSHG</sequence>
<evidence type="ECO:0000256" key="2">
    <source>
        <dbReference type="ARBA" id="ARBA00023015"/>
    </source>
</evidence>
<evidence type="ECO:0000256" key="4">
    <source>
        <dbReference type="ARBA" id="ARBA00023163"/>
    </source>
</evidence>
<evidence type="ECO:0000313" key="8">
    <source>
        <dbReference type="Proteomes" id="UP000305546"/>
    </source>
</evidence>
<accession>A0A5C4LTW4</accession>
<reference evidence="7 8" key="1">
    <citation type="submission" date="2019-06" db="EMBL/GenBank/DDBJ databases">
        <title>Amycolatopsis alkalitolerans sp. nov., isolated from Gastrodia elata Blume.</title>
        <authorList>
            <person name="Narsing Rao M.P."/>
            <person name="Li W.J."/>
        </authorList>
    </citation>
    <scope>NUCLEOTIDE SEQUENCE [LARGE SCALE GENOMIC DNA]</scope>
    <source>
        <strain evidence="7 8">SYSUP0005</strain>
    </source>
</reference>
<dbReference type="Gene3D" id="1.10.357.10">
    <property type="entry name" value="Tetracycline Repressor, domain 2"/>
    <property type="match status" value="1"/>
</dbReference>
<dbReference type="PROSITE" id="PS50977">
    <property type="entry name" value="HTH_TETR_2"/>
    <property type="match status" value="1"/>
</dbReference>
<feature type="DNA-binding region" description="H-T-H motif" evidence="5">
    <location>
        <begin position="31"/>
        <end position="50"/>
    </location>
</feature>
<dbReference type="OrthoDB" id="9816296at2"/>
<evidence type="ECO:0000256" key="3">
    <source>
        <dbReference type="ARBA" id="ARBA00023125"/>
    </source>
</evidence>
<feature type="domain" description="HTH tetR-type" evidence="6">
    <location>
        <begin position="8"/>
        <end position="68"/>
    </location>
</feature>
<dbReference type="PANTHER" id="PTHR30055">
    <property type="entry name" value="HTH-TYPE TRANSCRIPTIONAL REGULATOR RUTR"/>
    <property type="match status" value="1"/>
</dbReference>
<protein>
    <submittedName>
        <fullName evidence="7">TetR family transcriptional regulator</fullName>
    </submittedName>
</protein>
<evidence type="ECO:0000259" key="6">
    <source>
        <dbReference type="PROSITE" id="PS50977"/>
    </source>
</evidence>
<keyword evidence="4" id="KW-0804">Transcription</keyword>
<keyword evidence="3 5" id="KW-0238">DNA-binding</keyword>
<dbReference type="GO" id="GO:0003700">
    <property type="term" value="F:DNA-binding transcription factor activity"/>
    <property type="evidence" value="ECO:0007669"/>
    <property type="project" value="TreeGrafter"/>
</dbReference>
<dbReference type="RefSeq" id="WP_139099117.1">
    <property type="nucleotide sequence ID" value="NZ_VDFW01000025.1"/>
</dbReference>
<dbReference type="SUPFAM" id="SSF48498">
    <property type="entry name" value="Tetracyclin repressor-like, C-terminal domain"/>
    <property type="match status" value="1"/>
</dbReference>
<dbReference type="AlphaFoldDB" id="A0A5C4LTW4"/>
<keyword evidence="8" id="KW-1185">Reference proteome</keyword>
<proteinExistence type="predicted"/>
<dbReference type="Proteomes" id="UP000305546">
    <property type="component" value="Unassembled WGS sequence"/>
</dbReference>
<dbReference type="InterPro" id="IPR001647">
    <property type="entry name" value="HTH_TetR"/>
</dbReference>
<comment type="caution">
    <text evidence="7">The sequence shown here is derived from an EMBL/GenBank/DDBJ whole genome shotgun (WGS) entry which is preliminary data.</text>
</comment>
<keyword evidence="1" id="KW-0678">Repressor</keyword>
<gene>
    <name evidence="7" type="ORF">FG385_24420</name>
</gene>
<dbReference type="InterPro" id="IPR009057">
    <property type="entry name" value="Homeodomain-like_sf"/>
</dbReference>
<evidence type="ECO:0000256" key="5">
    <source>
        <dbReference type="PROSITE-ProRule" id="PRU00335"/>
    </source>
</evidence>
<dbReference type="InterPro" id="IPR036271">
    <property type="entry name" value="Tet_transcr_reg_TetR-rel_C_sf"/>
</dbReference>
<keyword evidence="2" id="KW-0805">Transcription regulation</keyword>
<dbReference type="GO" id="GO:0000976">
    <property type="term" value="F:transcription cis-regulatory region binding"/>
    <property type="evidence" value="ECO:0007669"/>
    <property type="project" value="TreeGrafter"/>
</dbReference>
<dbReference type="Pfam" id="PF00440">
    <property type="entry name" value="TetR_N"/>
    <property type="match status" value="1"/>
</dbReference>